<gene>
    <name evidence="1" type="ORF">VTAP4600_B1580</name>
</gene>
<accession>A0A2N8ZMP2</accession>
<keyword evidence="2" id="KW-1185">Reference proteome</keyword>
<dbReference type="EMBL" id="LT960612">
    <property type="protein sequence ID" value="SON53191.1"/>
    <property type="molecule type" value="Genomic_DNA"/>
</dbReference>
<protein>
    <submittedName>
        <fullName evidence="1">Uncharacterized protein</fullName>
    </submittedName>
</protein>
<dbReference type="KEGG" id="vta:B1580"/>
<dbReference type="Proteomes" id="UP000235828">
    <property type="component" value="Chromosome B"/>
</dbReference>
<evidence type="ECO:0000313" key="1">
    <source>
        <dbReference type="EMBL" id="SON53191.1"/>
    </source>
</evidence>
<organism evidence="1 2">
    <name type="scientific">Vibrio tapetis subsp. tapetis</name>
    <dbReference type="NCBI Taxonomy" id="1671868"/>
    <lineage>
        <taxon>Bacteria</taxon>
        <taxon>Pseudomonadati</taxon>
        <taxon>Pseudomonadota</taxon>
        <taxon>Gammaproteobacteria</taxon>
        <taxon>Vibrionales</taxon>
        <taxon>Vibrionaceae</taxon>
        <taxon>Vibrio</taxon>
    </lineage>
</organism>
<proteinExistence type="predicted"/>
<name>A0A2N8ZMP2_9VIBR</name>
<dbReference type="AlphaFoldDB" id="A0A2N8ZMP2"/>
<evidence type="ECO:0000313" key="2">
    <source>
        <dbReference type="Proteomes" id="UP000235828"/>
    </source>
</evidence>
<reference evidence="1 2" key="1">
    <citation type="submission" date="2017-10" db="EMBL/GenBank/DDBJ databases">
        <authorList>
            <person name="Banno H."/>
            <person name="Chua N.-H."/>
        </authorList>
    </citation>
    <scope>NUCLEOTIDE SEQUENCE [LARGE SCALE GENOMIC DNA]</scope>
    <source>
        <strain evidence="1">Vibrio tapetis CECT4600</strain>
    </source>
</reference>
<sequence length="42" mass="4910">MMLTEGRIVEAHRLIIVNSHVYLSRVYNRISCLGGYSFPRKE</sequence>